<dbReference type="CDD" id="cd03177">
    <property type="entry name" value="GST_C_Delta_Epsilon"/>
    <property type="match status" value="1"/>
</dbReference>
<comment type="subunit">
    <text evidence="1">Homodimer.</text>
</comment>
<proteinExistence type="predicted"/>
<dbReference type="InterPro" id="IPR036249">
    <property type="entry name" value="Thioredoxin-like_sf"/>
</dbReference>
<dbReference type="GeneID" id="116174000"/>
<evidence type="ECO:0000259" key="2">
    <source>
        <dbReference type="PROSITE" id="PS50404"/>
    </source>
</evidence>
<dbReference type="Gene3D" id="3.40.30.10">
    <property type="entry name" value="Glutaredoxin"/>
    <property type="match status" value="1"/>
</dbReference>
<name>A0A1Y1K7T6_PHOPY</name>
<dbReference type="InterPro" id="IPR010987">
    <property type="entry name" value="Glutathione-S-Trfase_C-like"/>
</dbReference>
<dbReference type="PROSITE" id="PS50405">
    <property type="entry name" value="GST_CTER"/>
    <property type="match status" value="1"/>
</dbReference>
<feature type="domain" description="GST N-terminal" evidence="2">
    <location>
        <begin position="1"/>
        <end position="81"/>
    </location>
</feature>
<dbReference type="EMBL" id="GEZM01095123">
    <property type="protein sequence ID" value="JAV55496.1"/>
    <property type="molecule type" value="Transcribed_RNA"/>
</dbReference>
<dbReference type="KEGG" id="ppyr:116174000"/>
<evidence type="ECO:0000256" key="1">
    <source>
        <dbReference type="ARBA" id="ARBA00011738"/>
    </source>
</evidence>
<evidence type="ECO:0000313" key="4">
    <source>
        <dbReference type="EMBL" id="JAV55496.1"/>
    </source>
</evidence>
<dbReference type="PROSITE" id="PS50404">
    <property type="entry name" value="GST_NTER"/>
    <property type="match status" value="1"/>
</dbReference>
<dbReference type="OrthoDB" id="2309723at2759"/>
<protein>
    <recommendedName>
        <fullName evidence="5">Glutathione S-transferase</fullName>
    </recommendedName>
</protein>
<dbReference type="SFLD" id="SFLDS00019">
    <property type="entry name" value="Glutathione_Transferase_(cytos"/>
    <property type="match status" value="1"/>
</dbReference>
<dbReference type="InterPro" id="IPR040079">
    <property type="entry name" value="Glutathione_S-Trfase"/>
</dbReference>
<dbReference type="InterPro" id="IPR036282">
    <property type="entry name" value="Glutathione-S-Trfase_C_sf"/>
</dbReference>
<dbReference type="InterPro" id="IPR004045">
    <property type="entry name" value="Glutathione_S-Trfase_N"/>
</dbReference>
<dbReference type="PANTHER" id="PTHR43969">
    <property type="entry name" value="GLUTATHIONE S TRANSFERASE D10, ISOFORM A-RELATED"/>
    <property type="match status" value="1"/>
</dbReference>
<dbReference type="FunFam" id="3.40.30.10:FF:000034">
    <property type="entry name" value="glutathione S-transferase 1"/>
    <property type="match status" value="1"/>
</dbReference>
<dbReference type="RefSeq" id="XP_031347627.1">
    <property type="nucleotide sequence ID" value="XM_031491767.1"/>
</dbReference>
<feature type="domain" description="GST C-terminal" evidence="3">
    <location>
        <begin position="87"/>
        <end position="212"/>
    </location>
</feature>
<dbReference type="Pfam" id="PF00043">
    <property type="entry name" value="GST_C"/>
    <property type="match status" value="1"/>
</dbReference>
<dbReference type="GO" id="GO:0006749">
    <property type="term" value="P:glutathione metabolic process"/>
    <property type="evidence" value="ECO:0007669"/>
    <property type="project" value="TreeGrafter"/>
</dbReference>
<dbReference type="GO" id="GO:0004364">
    <property type="term" value="F:glutathione transferase activity"/>
    <property type="evidence" value="ECO:0007669"/>
    <property type="project" value="TreeGrafter"/>
</dbReference>
<dbReference type="SUPFAM" id="SSF47616">
    <property type="entry name" value="GST C-terminal domain-like"/>
    <property type="match status" value="1"/>
</dbReference>
<dbReference type="PANTHER" id="PTHR43969:SF8">
    <property type="entry name" value="GLUTATHIONE S TRANSFERASE E13, ISOFORM A-RELATED"/>
    <property type="match status" value="1"/>
</dbReference>
<dbReference type="Pfam" id="PF13417">
    <property type="entry name" value="GST_N_3"/>
    <property type="match status" value="1"/>
</dbReference>
<dbReference type="SFLD" id="SFLDG00358">
    <property type="entry name" value="Main_(cytGST)"/>
    <property type="match status" value="1"/>
</dbReference>
<organism evidence="4">
    <name type="scientific">Photinus pyralis</name>
    <name type="common">Common eastern firefly</name>
    <name type="synonym">Lampyris pyralis</name>
    <dbReference type="NCBI Taxonomy" id="7054"/>
    <lineage>
        <taxon>Eukaryota</taxon>
        <taxon>Metazoa</taxon>
        <taxon>Ecdysozoa</taxon>
        <taxon>Arthropoda</taxon>
        <taxon>Hexapoda</taxon>
        <taxon>Insecta</taxon>
        <taxon>Pterygota</taxon>
        <taxon>Neoptera</taxon>
        <taxon>Endopterygota</taxon>
        <taxon>Coleoptera</taxon>
        <taxon>Polyphaga</taxon>
        <taxon>Elateriformia</taxon>
        <taxon>Elateroidea</taxon>
        <taxon>Lampyridae</taxon>
        <taxon>Lampyrinae</taxon>
        <taxon>Photinus</taxon>
    </lineage>
</organism>
<dbReference type="FunFam" id="1.20.1050.10:FF:000007">
    <property type="entry name" value="Glutathione S-transferase 1-1"/>
    <property type="match status" value="1"/>
</dbReference>
<reference evidence="4" key="1">
    <citation type="journal article" date="2016" name="Sci. Rep.">
        <title>Molecular characterization of firefly nuptial gifts: a multi-omics approach sheds light on postcopulatory sexual selection.</title>
        <authorList>
            <person name="Al-Wathiqui N."/>
            <person name="Fallon T.R."/>
            <person name="South A."/>
            <person name="Weng J.K."/>
            <person name="Lewis S.M."/>
        </authorList>
    </citation>
    <scope>NUCLEOTIDE SEQUENCE</scope>
</reference>
<dbReference type="SFLD" id="SFLDG01153">
    <property type="entry name" value="Main.4:_Theta-like"/>
    <property type="match status" value="1"/>
</dbReference>
<evidence type="ECO:0000259" key="3">
    <source>
        <dbReference type="PROSITE" id="PS50405"/>
    </source>
</evidence>
<evidence type="ECO:0008006" key="5">
    <source>
        <dbReference type="Google" id="ProtNLM"/>
    </source>
</evidence>
<dbReference type="InterPro" id="IPR004046">
    <property type="entry name" value="GST_C"/>
</dbReference>
<dbReference type="Gene3D" id="1.20.1050.10">
    <property type="match status" value="1"/>
</dbReference>
<dbReference type="SUPFAM" id="SSF52833">
    <property type="entry name" value="Thioredoxin-like"/>
    <property type="match status" value="1"/>
</dbReference>
<accession>A0A1Y1K7T6</accession>
<sequence>MTPKLYIFNGSPPARTVLITAKAVGLNVEAHVFTTNQELKSPEFLKINPAHTVPVLNDKGKIICDSHAIAAYLVTKYAKNDLLYPKDAQLRAQVDQKLYFDAGVLYPTFKNAIAGFIRKEYKQIPKEKVATIDEVYGTLERFLDGNKWLAGRIPTLADISCATTTTALNHIHPIKPGVFPKVVDWLRRVRGLPYFFEDEKQFDHFKRFVQQISNWD</sequence>
<dbReference type="AlphaFoldDB" id="A0A1Y1K7T6"/>